<dbReference type="FunFam" id="2.60.260.40:FF:000003">
    <property type="entry name" value="NADH dehydrogenase [ubiquinone] iron-sulfur protein 6, mitochondrial"/>
    <property type="match status" value="1"/>
</dbReference>
<keyword evidence="3" id="KW-0830">Ubiquinone</keyword>
<feature type="region of interest" description="Disordered" evidence="1">
    <location>
        <begin position="1"/>
        <end position="79"/>
    </location>
</feature>
<dbReference type="InterPro" id="IPR019401">
    <property type="entry name" value="Znf_CHCC"/>
</dbReference>
<evidence type="ECO:0000259" key="2">
    <source>
        <dbReference type="Pfam" id="PF10276"/>
    </source>
</evidence>
<dbReference type="STRING" id="401625.A0A0P1BFF6"/>
<evidence type="ECO:0000313" key="4">
    <source>
        <dbReference type="Proteomes" id="UP000054845"/>
    </source>
</evidence>
<feature type="domain" description="Zinc finger CHCC-type" evidence="2">
    <location>
        <begin position="112"/>
        <end position="147"/>
    </location>
</feature>
<sequence>MSSSRIFARSLSSSAKARAPPSGFFARPTGEAQTPARRRENRANVVAAPHTPPHVPSEQSPNYPATWSKSQNPRPEAMRGPRFEQIDFSLQPLPLSAMEMIHREPIRLTKKRVVACDGGDGPLGHPQVFINLDKPGPKACPYCGIRFEHDHAHH</sequence>
<dbReference type="GO" id="GO:0006120">
    <property type="term" value="P:mitochondrial electron transport, NADH to ubiquinone"/>
    <property type="evidence" value="ECO:0007669"/>
    <property type="project" value="TreeGrafter"/>
</dbReference>
<name>A0A0P1BFF6_9BASI</name>
<dbReference type="PANTHER" id="PTHR13156">
    <property type="entry name" value="NADH-UBIQUINONE OXIDOREDUCTASE 13 KD-A SUBUNIT"/>
    <property type="match status" value="1"/>
</dbReference>
<dbReference type="Pfam" id="PF10276">
    <property type="entry name" value="zf-CHCC"/>
    <property type="match status" value="1"/>
</dbReference>
<feature type="compositionally biased region" description="Low complexity" evidence="1">
    <location>
        <begin position="1"/>
        <end position="22"/>
    </location>
</feature>
<reference evidence="3 4" key="1">
    <citation type="submission" date="2014-09" db="EMBL/GenBank/DDBJ databases">
        <authorList>
            <person name="Magalhaes I.L.F."/>
            <person name="Oliveira U."/>
            <person name="Santos F.R."/>
            <person name="Vidigal T.H.D.A."/>
            <person name="Brescovit A.D."/>
            <person name="Santos A.J."/>
        </authorList>
    </citation>
    <scope>NUCLEOTIDE SEQUENCE [LARGE SCALE GENOMIC DNA]</scope>
</reference>
<protein>
    <submittedName>
        <fullName evidence="3">NADH:ubiquinone oxidoreductase, NDUFS6/13 kDa subunit</fullName>
    </submittedName>
</protein>
<accession>A0A0P1BFF6</accession>
<organism evidence="3 4">
    <name type="scientific">Ceraceosorus bombacis</name>
    <dbReference type="NCBI Taxonomy" id="401625"/>
    <lineage>
        <taxon>Eukaryota</taxon>
        <taxon>Fungi</taxon>
        <taxon>Dikarya</taxon>
        <taxon>Basidiomycota</taxon>
        <taxon>Ustilaginomycotina</taxon>
        <taxon>Exobasidiomycetes</taxon>
        <taxon>Ceraceosorales</taxon>
        <taxon>Ceraceosoraceae</taxon>
        <taxon>Ceraceosorus</taxon>
    </lineage>
</organism>
<feature type="compositionally biased region" description="Polar residues" evidence="1">
    <location>
        <begin position="57"/>
        <end position="73"/>
    </location>
</feature>
<evidence type="ECO:0000256" key="1">
    <source>
        <dbReference type="SAM" id="MobiDB-lite"/>
    </source>
</evidence>
<dbReference type="Gene3D" id="2.60.260.40">
    <property type="entry name" value="q5lls5 like domains"/>
    <property type="match status" value="1"/>
</dbReference>
<dbReference type="Proteomes" id="UP000054845">
    <property type="component" value="Unassembled WGS sequence"/>
</dbReference>
<keyword evidence="4" id="KW-1185">Reference proteome</keyword>
<evidence type="ECO:0000313" key="3">
    <source>
        <dbReference type="EMBL" id="CEH14893.1"/>
    </source>
</evidence>
<dbReference type="PANTHER" id="PTHR13156:SF0">
    <property type="entry name" value="NADH DEHYDROGENASE [UBIQUINONE] IRON-SULFUR PROTEIN 6, MITOCHONDRIAL"/>
    <property type="match status" value="1"/>
</dbReference>
<proteinExistence type="predicted"/>
<dbReference type="GO" id="GO:0005739">
    <property type="term" value="C:mitochondrion"/>
    <property type="evidence" value="ECO:0007669"/>
    <property type="project" value="GOC"/>
</dbReference>
<dbReference type="OrthoDB" id="307899at2759"/>
<dbReference type="AlphaFoldDB" id="A0A0P1BFF6"/>
<dbReference type="EMBL" id="CCYA01000250">
    <property type="protein sequence ID" value="CEH14893.1"/>
    <property type="molecule type" value="Genomic_DNA"/>
</dbReference>